<keyword evidence="1" id="KW-0812">Transmembrane</keyword>
<organism evidence="2 3">
    <name type="scientific">Tuber borchii</name>
    <name type="common">White truffle</name>
    <dbReference type="NCBI Taxonomy" id="42251"/>
    <lineage>
        <taxon>Eukaryota</taxon>
        <taxon>Fungi</taxon>
        <taxon>Dikarya</taxon>
        <taxon>Ascomycota</taxon>
        <taxon>Pezizomycotina</taxon>
        <taxon>Pezizomycetes</taxon>
        <taxon>Pezizales</taxon>
        <taxon>Tuberaceae</taxon>
        <taxon>Tuber</taxon>
    </lineage>
</organism>
<proteinExistence type="predicted"/>
<reference evidence="2 3" key="1">
    <citation type="submission" date="2017-04" db="EMBL/GenBank/DDBJ databases">
        <title>Draft genome sequence of Tuber borchii Vittad., a whitish edible truffle.</title>
        <authorList>
            <consortium name="DOE Joint Genome Institute"/>
            <person name="Murat C."/>
            <person name="Kuo A."/>
            <person name="Barry K.W."/>
            <person name="Clum A."/>
            <person name="Dockter R.B."/>
            <person name="Fauchery L."/>
            <person name="Iotti M."/>
            <person name="Kohler A."/>
            <person name="Labutti K."/>
            <person name="Lindquist E.A."/>
            <person name="Lipzen A."/>
            <person name="Ohm R.A."/>
            <person name="Wang M."/>
            <person name="Grigoriev I.V."/>
            <person name="Zambonelli A."/>
            <person name="Martin F.M."/>
        </authorList>
    </citation>
    <scope>NUCLEOTIDE SEQUENCE [LARGE SCALE GENOMIC DNA]</scope>
    <source>
        <strain evidence="2 3">Tbo3840</strain>
    </source>
</reference>
<keyword evidence="1" id="KW-1133">Transmembrane helix</keyword>
<comment type="caution">
    <text evidence="2">The sequence shown here is derived from an EMBL/GenBank/DDBJ whole genome shotgun (WGS) entry which is preliminary data.</text>
</comment>
<gene>
    <name evidence="2" type="ORF">B9Z19DRAFT_1076715</name>
</gene>
<keyword evidence="3" id="KW-1185">Reference proteome</keyword>
<evidence type="ECO:0000313" key="2">
    <source>
        <dbReference type="EMBL" id="PUU81522.1"/>
    </source>
</evidence>
<dbReference type="AlphaFoldDB" id="A0A2T7A1A2"/>
<protein>
    <submittedName>
        <fullName evidence="2">Uncharacterized protein</fullName>
    </submittedName>
</protein>
<accession>A0A2T7A1A2</accession>
<feature type="transmembrane region" description="Helical" evidence="1">
    <location>
        <begin position="12"/>
        <end position="28"/>
    </location>
</feature>
<dbReference type="EMBL" id="NESQ01000043">
    <property type="protein sequence ID" value="PUU81522.1"/>
    <property type="molecule type" value="Genomic_DNA"/>
</dbReference>
<evidence type="ECO:0000313" key="3">
    <source>
        <dbReference type="Proteomes" id="UP000244722"/>
    </source>
</evidence>
<sequence>MSDVHNISLGRIFLQILLAALTSAHRLVQSQYRPVFYAALGLEVFAGLGYPGTMLVYLPECLSVDTEQTLCSSVQHSTRNYNWISPSLTCDRIIWSQCPISQSSCSADTRYKECGT</sequence>
<dbReference type="Proteomes" id="UP000244722">
    <property type="component" value="Unassembled WGS sequence"/>
</dbReference>
<evidence type="ECO:0000256" key="1">
    <source>
        <dbReference type="SAM" id="Phobius"/>
    </source>
</evidence>
<keyword evidence="1" id="KW-0472">Membrane</keyword>
<name>A0A2T7A1A2_TUBBO</name>
<feature type="transmembrane region" description="Helical" evidence="1">
    <location>
        <begin position="35"/>
        <end position="58"/>
    </location>
</feature>